<gene>
    <name evidence="3" type="ORF">FGIG_08159</name>
</gene>
<protein>
    <submittedName>
        <fullName evidence="3">Uncharacterized protein</fullName>
    </submittedName>
</protein>
<dbReference type="EMBL" id="SUNJ01013361">
    <property type="protein sequence ID" value="TPP57323.1"/>
    <property type="molecule type" value="Genomic_DNA"/>
</dbReference>
<dbReference type="Proteomes" id="UP000316759">
    <property type="component" value="Unassembled WGS sequence"/>
</dbReference>
<dbReference type="STRING" id="46835.A0A504Y8H6"/>
<name>A0A504Y8H6_FASGI</name>
<comment type="caution">
    <text evidence="3">The sequence shown here is derived from an EMBL/GenBank/DDBJ whole genome shotgun (WGS) entry which is preliminary data.</text>
</comment>
<evidence type="ECO:0000313" key="4">
    <source>
        <dbReference type="Proteomes" id="UP000316759"/>
    </source>
</evidence>
<feature type="coiled-coil region" evidence="1">
    <location>
        <begin position="435"/>
        <end position="497"/>
    </location>
</feature>
<dbReference type="OrthoDB" id="687730at2759"/>
<evidence type="ECO:0000256" key="2">
    <source>
        <dbReference type="SAM" id="MobiDB-lite"/>
    </source>
</evidence>
<sequence length="705" mass="78626">MNLEKASKIRLARILEGTTEAMTKAADLENSPTDSKRECARLREVCENTQGAYRTVADEFRTKVKELEQLEQQLKNVTTEEDDFESQLKERVKEAEALKDVTSNVKSNIRNRFTKVSSSNMDDIKESVPAVNGLDNGPTKSAEQLGDKVNIAERLQSSLNQRVNAARDKMIITELNELDRLCEVQALLANSEANFEQMLDSTSDCISSHLSDSVRKFNQSMQLIRSLQDELSTLDQLKTSLMHGFKDTNSISSTVSCDISTPLSDTKPDQPDQPNLSDDVSSQLDEKVISEDGFSSALDRAKQLAAHLALSQARAELNLDRCFAQKSHQKAPSVCYTSGDVCASVPSKTSESKNVYDSTDEITTDSKVSTLATSIPVTESQSTQNSRSCKAESSVDEIEVTQMRRDLLAPLSECEQYRLKASEYRERGAFKTELLMSVREECDALRSRIAELESEVATIREDHQLLVSEARRARTEADELRQERDLLREQVSVCHQQMEQLRATLTETLIRTKRPGSQPNSTSNVACNSPETIGNIQSMPNEVQHAMPTEQNKCVATPNSETAVSSPLTQLGITPLSPIIPIKVLLCAVMVIIFSKFAEWSHQLTQPFRAAQLHLRIPQPESVAAEQFHCISACLELTVSVTAFAMYLKSLATHLKFPAHSRSQIRGIELSYKSTVPVRRCAFSARAVCHCYAKLWWSVLPMVYQ</sequence>
<organism evidence="3 4">
    <name type="scientific">Fasciola gigantica</name>
    <name type="common">Giant liver fluke</name>
    <dbReference type="NCBI Taxonomy" id="46835"/>
    <lineage>
        <taxon>Eukaryota</taxon>
        <taxon>Metazoa</taxon>
        <taxon>Spiralia</taxon>
        <taxon>Lophotrochozoa</taxon>
        <taxon>Platyhelminthes</taxon>
        <taxon>Trematoda</taxon>
        <taxon>Digenea</taxon>
        <taxon>Plagiorchiida</taxon>
        <taxon>Echinostomata</taxon>
        <taxon>Echinostomatoidea</taxon>
        <taxon>Fasciolidae</taxon>
        <taxon>Fasciola</taxon>
    </lineage>
</organism>
<reference evidence="3 4" key="1">
    <citation type="submission" date="2019-04" db="EMBL/GenBank/DDBJ databases">
        <title>Annotation for the trematode Fasciola gigantica.</title>
        <authorList>
            <person name="Choi Y.-J."/>
        </authorList>
    </citation>
    <scope>NUCLEOTIDE SEQUENCE [LARGE SCALE GENOMIC DNA]</scope>
    <source>
        <strain evidence="3">Uganda_cow_1</strain>
    </source>
</reference>
<feature type="region of interest" description="Disordered" evidence="2">
    <location>
        <begin position="257"/>
        <end position="281"/>
    </location>
</feature>
<feature type="coiled-coil region" evidence="1">
    <location>
        <begin position="53"/>
        <end position="87"/>
    </location>
</feature>
<keyword evidence="4" id="KW-1185">Reference proteome</keyword>
<evidence type="ECO:0000313" key="3">
    <source>
        <dbReference type="EMBL" id="TPP57323.1"/>
    </source>
</evidence>
<evidence type="ECO:0000256" key="1">
    <source>
        <dbReference type="SAM" id="Coils"/>
    </source>
</evidence>
<accession>A0A504Y8H6</accession>
<proteinExistence type="predicted"/>
<dbReference type="Gene3D" id="1.20.5.490">
    <property type="entry name" value="Single helix bin"/>
    <property type="match status" value="1"/>
</dbReference>
<dbReference type="AlphaFoldDB" id="A0A504Y8H6"/>
<keyword evidence="1" id="KW-0175">Coiled coil</keyword>
<feature type="compositionally biased region" description="Polar residues" evidence="2">
    <location>
        <begin position="272"/>
        <end position="281"/>
    </location>
</feature>